<reference evidence="2 3" key="1">
    <citation type="journal article" date="2021" name="Environ. Microbiol.">
        <title>Genetic insights into the dark matter of the mammalian gut microbiota through targeted genome reconstruction.</title>
        <authorList>
            <person name="Lugli G.A."/>
            <person name="Alessandri G."/>
            <person name="Milani C."/>
            <person name="Viappiani A."/>
            <person name="Fontana F."/>
            <person name="Tarracchini C."/>
            <person name="Mancabelli L."/>
            <person name="Argentini C."/>
            <person name="Ruiz L."/>
            <person name="Margolles A."/>
            <person name="van Sinderen D."/>
            <person name="Turroni F."/>
            <person name="Ventura M."/>
        </authorList>
    </citation>
    <scope>NUCLEOTIDE SEQUENCE [LARGE SCALE GENOMIC DNA]</scope>
    <source>
        <strain evidence="2 3">LC6</strain>
    </source>
</reference>
<keyword evidence="1" id="KW-0812">Transmembrane</keyword>
<feature type="transmembrane region" description="Helical" evidence="1">
    <location>
        <begin position="510"/>
        <end position="528"/>
    </location>
</feature>
<keyword evidence="3" id="KW-1185">Reference proteome</keyword>
<feature type="transmembrane region" description="Helical" evidence="1">
    <location>
        <begin position="487"/>
        <end position="503"/>
    </location>
</feature>
<evidence type="ECO:0008006" key="4">
    <source>
        <dbReference type="Google" id="ProtNLM"/>
    </source>
</evidence>
<feature type="transmembrane region" description="Helical" evidence="1">
    <location>
        <begin position="102"/>
        <end position="127"/>
    </location>
</feature>
<keyword evidence="1" id="KW-0472">Membrane</keyword>
<keyword evidence="1" id="KW-1133">Transmembrane helix</keyword>
<evidence type="ECO:0000313" key="3">
    <source>
        <dbReference type="Proteomes" id="UP000711736"/>
    </source>
</evidence>
<gene>
    <name evidence="2" type="ORF">JS530_09060</name>
</gene>
<dbReference type="RefSeq" id="WP_214376839.1">
    <property type="nucleotide sequence ID" value="NZ_JAFEJU010000007.1"/>
</dbReference>
<feature type="transmembrane region" description="Helical" evidence="1">
    <location>
        <begin position="41"/>
        <end position="59"/>
    </location>
</feature>
<organism evidence="2 3">
    <name type="scientific">Bifidobacterium colobi</name>
    <dbReference type="NCBI Taxonomy" id="2809026"/>
    <lineage>
        <taxon>Bacteria</taxon>
        <taxon>Bacillati</taxon>
        <taxon>Actinomycetota</taxon>
        <taxon>Actinomycetes</taxon>
        <taxon>Bifidobacteriales</taxon>
        <taxon>Bifidobacteriaceae</taxon>
        <taxon>Bifidobacterium</taxon>
    </lineage>
</organism>
<evidence type="ECO:0000313" key="2">
    <source>
        <dbReference type="EMBL" id="MBT1175642.1"/>
    </source>
</evidence>
<dbReference type="InterPro" id="IPR046062">
    <property type="entry name" value="DUF6020"/>
</dbReference>
<feature type="transmembrane region" description="Helical" evidence="1">
    <location>
        <begin position="260"/>
        <end position="289"/>
    </location>
</feature>
<dbReference type="Pfam" id="PF19484">
    <property type="entry name" value="DUF6020"/>
    <property type="match status" value="1"/>
</dbReference>
<feature type="transmembrane region" description="Helical" evidence="1">
    <location>
        <begin position="202"/>
        <end position="218"/>
    </location>
</feature>
<sequence>MIISKKSSWQFVVPVLLGMLFGICTFASYNNGQVSFLAPSLYFLMVLFAVLFCTVFILFERYLSEDGNVYHSRRFDEPWPCHNAVGLFLRRVLPLKWSIKNVALSSGIILVFWLPYIVLAYPGIYWWDTTLQIAEFFSVPRVLWDQHPFMDSIVFGFFAKIGIRCWGNAFAGLYMFIILQCVAAAIALAMVAIALSDYSVSWFWRITCLLFFAIWPAYPRMFTTVAKDTVFSPILVIFVIMFCSLMKSQGEKIRQWRFSLPFLLVCIGMCVTRKTGVYIVLGSMILLVFSKFAAKIKAWCVAFGVAVFLLCSVAIPAVAYPTLHILPGLKQDAWSLPIQQLANAVVQNPDSFSDHEKEIIQQYYAQDIPTLEKNYSFVAADPVKGPVTMNGQQEFVSIWATHFFTNQQEYMSAFAGLAAGWFSFPIPAQSIYDINAYINIPYNSEHHYEGIEPLPRWSSHTLGEKTIPHLETIVTQIPIINVLSSKALWGSILPFLCLFLVLRKRSDKRSNAVCCLMPLLLTVATLYVGPTSLYQEGTRYVFPILCAMPLWLAISIKSIDPGDDIS</sequence>
<feature type="transmembrane region" description="Helical" evidence="1">
    <location>
        <begin position="230"/>
        <end position="248"/>
    </location>
</feature>
<feature type="transmembrane region" description="Helical" evidence="1">
    <location>
        <begin position="296"/>
        <end position="320"/>
    </location>
</feature>
<evidence type="ECO:0000256" key="1">
    <source>
        <dbReference type="SAM" id="Phobius"/>
    </source>
</evidence>
<proteinExistence type="predicted"/>
<comment type="caution">
    <text evidence="2">The sequence shown here is derived from an EMBL/GenBank/DDBJ whole genome shotgun (WGS) entry which is preliminary data.</text>
</comment>
<name>A0ABS5UX04_9BIFI</name>
<feature type="transmembrane region" description="Helical" evidence="1">
    <location>
        <begin position="12"/>
        <end position="29"/>
    </location>
</feature>
<dbReference type="Proteomes" id="UP000711736">
    <property type="component" value="Unassembled WGS sequence"/>
</dbReference>
<feature type="transmembrane region" description="Helical" evidence="1">
    <location>
        <begin position="173"/>
        <end position="196"/>
    </location>
</feature>
<protein>
    <recommendedName>
        <fullName evidence="4">Glycosyltransferase RgtA/B/C/D-like domain-containing protein</fullName>
    </recommendedName>
</protein>
<dbReference type="EMBL" id="JAFEJU010000007">
    <property type="protein sequence ID" value="MBT1175642.1"/>
    <property type="molecule type" value="Genomic_DNA"/>
</dbReference>
<accession>A0ABS5UX04</accession>